<feature type="transmembrane region" description="Helical" evidence="6">
    <location>
        <begin position="67"/>
        <end position="91"/>
    </location>
</feature>
<dbReference type="Proteomes" id="UP001151234">
    <property type="component" value="Unassembled WGS sequence"/>
</dbReference>
<evidence type="ECO:0000256" key="5">
    <source>
        <dbReference type="ARBA" id="ARBA00023136"/>
    </source>
</evidence>
<evidence type="ECO:0000313" key="7">
    <source>
        <dbReference type="EMBL" id="MDA5398548.1"/>
    </source>
</evidence>
<keyword evidence="4 6" id="KW-1133">Transmembrane helix</keyword>
<dbReference type="PANTHER" id="PTHR30086:SF19">
    <property type="entry name" value="THREONINE EFFLUX PROTEIN"/>
    <property type="match status" value="1"/>
</dbReference>
<evidence type="ECO:0000256" key="1">
    <source>
        <dbReference type="ARBA" id="ARBA00004651"/>
    </source>
</evidence>
<feature type="transmembrane region" description="Helical" evidence="6">
    <location>
        <begin position="112"/>
        <end position="134"/>
    </location>
</feature>
<reference evidence="7" key="1">
    <citation type="submission" date="2022-11" db="EMBL/GenBank/DDBJ databases">
        <title>Draft genome sequence of Hoeflea poritis E7-10 and Hoeflea prorocentri PM5-8, separated from scleractinian coral Porites lutea and marine dinoflagellate.</title>
        <authorList>
            <person name="Zhang G."/>
            <person name="Wei Q."/>
            <person name="Cai L."/>
        </authorList>
    </citation>
    <scope>NUCLEOTIDE SEQUENCE</scope>
    <source>
        <strain evidence="7">PM5-8</strain>
    </source>
</reference>
<dbReference type="AlphaFoldDB" id="A0A9X3UG63"/>
<protein>
    <submittedName>
        <fullName evidence="7">LysE family translocator</fullName>
    </submittedName>
</protein>
<feature type="transmembrane region" description="Helical" evidence="6">
    <location>
        <begin position="6"/>
        <end position="26"/>
    </location>
</feature>
<comment type="subcellular location">
    <subcellularLocation>
        <location evidence="1">Cell membrane</location>
        <topology evidence="1">Multi-pass membrane protein</topology>
    </subcellularLocation>
</comment>
<dbReference type="PANTHER" id="PTHR30086">
    <property type="entry name" value="ARGININE EXPORTER PROTEIN ARGO"/>
    <property type="match status" value="1"/>
</dbReference>
<gene>
    <name evidence="7" type="ORF">OQ273_08195</name>
</gene>
<keyword evidence="2" id="KW-1003">Cell membrane</keyword>
<feature type="transmembrane region" description="Helical" evidence="6">
    <location>
        <begin position="146"/>
        <end position="167"/>
    </location>
</feature>
<organism evidence="7 8">
    <name type="scientific">Hoeflea prorocentri</name>
    <dbReference type="NCBI Taxonomy" id="1922333"/>
    <lineage>
        <taxon>Bacteria</taxon>
        <taxon>Pseudomonadati</taxon>
        <taxon>Pseudomonadota</taxon>
        <taxon>Alphaproteobacteria</taxon>
        <taxon>Hyphomicrobiales</taxon>
        <taxon>Rhizobiaceae</taxon>
        <taxon>Hoeflea</taxon>
    </lineage>
</organism>
<dbReference type="GO" id="GO:0005886">
    <property type="term" value="C:plasma membrane"/>
    <property type="evidence" value="ECO:0007669"/>
    <property type="project" value="UniProtKB-SubCell"/>
</dbReference>
<comment type="caution">
    <text evidence="7">The sequence shown here is derived from an EMBL/GenBank/DDBJ whole genome shotgun (WGS) entry which is preliminary data.</text>
</comment>
<keyword evidence="3 6" id="KW-0812">Transmembrane</keyword>
<feature type="transmembrane region" description="Helical" evidence="6">
    <location>
        <begin position="179"/>
        <end position="198"/>
    </location>
</feature>
<evidence type="ECO:0000313" key="8">
    <source>
        <dbReference type="Proteomes" id="UP001151234"/>
    </source>
</evidence>
<proteinExistence type="predicted"/>
<dbReference type="EMBL" id="JAPJZI010000001">
    <property type="protein sequence ID" value="MDA5398548.1"/>
    <property type="molecule type" value="Genomic_DNA"/>
</dbReference>
<evidence type="ECO:0000256" key="3">
    <source>
        <dbReference type="ARBA" id="ARBA00022692"/>
    </source>
</evidence>
<keyword evidence="5 6" id="KW-0472">Membrane</keyword>
<feature type="transmembrane region" description="Helical" evidence="6">
    <location>
        <begin position="38"/>
        <end position="61"/>
    </location>
</feature>
<dbReference type="InterPro" id="IPR001123">
    <property type="entry name" value="LeuE-type"/>
</dbReference>
<accession>A0A9X3UG63</accession>
<dbReference type="GO" id="GO:0015171">
    <property type="term" value="F:amino acid transmembrane transporter activity"/>
    <property type="evidence" value="ECO:0007669"/>
    <property type="project" value="TreeGrafter"/>
</dbReference>
<name>A0A9X3UG63_9HYPH</name>
<evidence type="ECO:0000256" key="4">
    <source>
        <dbReference type="ARBA" id="ARBA00022989"/>
    </source>
</evidence>
<evidence type="ECO:0000256" key="2">
    <source>
        <dbReference type="ARBA" id="ARBA00022475"/>
    </source>
</evidence>
<evidence type="ECO:0000256" key="6">
    <source>
        <dbReference type="SAM" id="Phobius"/>
    </source>
</evidence>
<dbReference type="RefSeq" id="WP_267989961.1">
    <property type="nucleotide sequence ID" value="NZ_JAPJZI010000001.1"/>
</dbReference>
<keyword evidence="8" id="KW-1185">Reference proteome</keyword>
<dbReference type="Pfam" id="PF01810">
    <property type="entry name" value="LysE"/>
    <property type="match status" value="1"/>
</dbReference>
<sequence>MTIEHLLAFNIALFAAIVSPGPALLLSIQTTLRSGRSAGIAVGIGLGLMASLWTMMALLGLETIFKIMPWAYVAMKILGAAYLLYIALVMWKGARDKIEAQTAPSRNAFRQGFLVNAFNPKSVLFAAAVLVVIFPKHMTLIENAAVVFNHLMVELCFYSAVAVAMSTPAARNTYLRAKVYLDRIASLVLSALGLRLLLSR</sequence>